<dbReference type="InterPro" id="IPR023214">
    <property type="entry name" value="HAD_sf"/>
</dbReference>
<evidence type="ECO:0000313" key="2">
    <source>
        <dbReference type="Proteomes" id="UP000230232"/>
    </source>
</evidence>
<dbReference type="Proteomes" id="UP000230232">
    <property type="component" value="Unassembled WGS sequence"/>
</dbReference>
<gene>
    <name evidence="1" type="ORF">COV31_00495</name>
</gene>
<evidence type="ECO:0000313" key="1">
    <source>
        <dbReference type="EMBL" id="PIR41575.1"/>
    </source>
</evidence>
<evidence type="ECO:0008006" key="3">
    <source>
        <dbReference type="Google" id="ProtNLM"/>
    </source>
</evidence>
<dbReference type="Gene3D" id="3.40.50.1000">
    <property type="entry name" value="HAD superfamily/HAD-like"/>
    <property type="match status" value="1"/>
</dbReference>
<dbReference type="NCBIfam" id="TIGR01509">
    <property type="entry name" value="HAD-SF-IA-v3"/>
    <property type="match status" value="1"/>
</dbReference>
<comment type="caution">
    <text evidence="1">The sequence shown here is derived from an EMBL/GenBank/DDBJ whole genome shotgun (WGS) entry which is preliminary data.</text>
</comment>
<protein>
    <recommendedName>
        <fullName evidence="3">Haloacid dehalogenase</fullName>
    </recommendedName>
</protein>
<proteinExistence type="predicted"/>
<name>A0A2H0R6X1_9BACT</name>
<dbReference type="SUPFAM" id="SSF56784">
    <property type="entry name" value="HAD-like"/>
    <property type="match status" value="1"/>
</dbReference>
<accession>A0A2H0R6X1</accession>
<dbReference type="InterPro" id="IPR036412">
    <property type="entry name" value="HAD-like_sf"/>
</dbReference>
<dbReference type="EMBL" id="PCXO01000004">
    <property type="protein sequence ID" value="PIR41575.1"/>
    <property type="molecule type" value="Genomic_DNA"/>
</dbReference>
<sequence>MKTILVDAVNCFVSGPGEIYKEMHELLETYPSRKIILTGANDQQFKKFGLDKMPYEVFTLKHDPEKTNPEYYKKMLEHFNLPAEDVVYFEHNPEAVKSAQSVGINSYSFDYDKKDLVALKEFLDAKL</sequence>
<dbReference type="AlphaFoldDB" id="A0A2H0R6X1"/>
<organism evidence="1 2">
    <name type="scientific">Candidatus Yanofskybacteria bacterium CG10_big_fil_rev_8_21_14_0_10_46_23</name>
    <dbReference type="NCBI Taxonomy" id="1975098"/>
    <lineage>
        <taxon>Bacteria</taxon>
        <taxon>Candidatus Yanofskyibacteriota</taxon>
    </lineage>
</organism>
<reference evidence="1 2" key="1">
    <citation type="submission" date="2017-09" db="EMBL/GenBank/DDBJ databases">
        <title>Depth-based differentiation of microbial function through sediment-hosted aquifers and enrichment of novel symbionts in the deep terrestrial subsurface.</title>
        <authorList>
            <person name="Probst A.J."/>
            <person name="Ladd B."/>
            <person name="Jarett J.K."/>
            <person name="Geller-Mcgrath D.E."/>
            <person name="Sieber C.M."/>
            <person name="Emerson J.B."/>
            <person name="Anantharaman K."/>
            <person name="Thomas B.C."/>
            <person name="Malmstrom R."/>
            <person name="Stieglmeier M."/>
            <person name="Klingl A."/>
            <person name="Woyke T."/>
            <person name="Ryan C.M."/>
            <person name="Banfield J.F."/>
        </authorList>
    </citation>
    <scope>NUCLEOTIDE SEQUENCE [LARGE SCALE GENOMIC DNA]</scope>
    <source>
        <strain evidence="1">CG10_big_fil_rev_8_21_14_0_10_46_23</strain>
    </source>
</reference>
<dbReference type="InterPro" id="IPR006439">
    <property type="entry name" value="HAD-SF_hydro_IA"/>
</dbReference>